<keyword evidence="1" id="KW-1133">Transmembrane helix</keyword>
<dbReference type="Pfam" id="PF11797">
    <property type="entry name" value="WxLIP_HBD"/>
    <property type="match status" value="1"/>
</dbReference>
<name>A0AAW9N245_9BACI</name>
<accession>A0AAW9N245</accession>
<keyword evidence="1" id="KW-0472">Membrane</keyword>
<dbReference type="Pfam" id="PF06030">
    <property type="entry name" value="WxLIP_PGBD"/>
    <property type="match status" value="1"/>
</dbReference>
<feature type="transmembrane region" description="Helical" evidence="1">
    <location>
        <begin position="254"/>
        <end position="276"/>
    </location>
</feature>
<evidence type="ECO:0000259" key="3">
    <source>
        <dbReference type="Pfam" id="PF11797"/>
    </source>
</evidence>
<evidence type="ECO:0000313" key="5">
    <source>
        <dbReference type="Proteomes" id="UP001307168"/>
    </source>
</evidence>
<keyword evidence="5" id="KW-1185">Reference proteome</keyword>
<protein>
    <submittedName>
        <fullName evidence="4">DUF916 and DUF3324 domain-containing protein</fullName>
    </submittedName>
</protein>
<gene>
    <name evidence="4" type="ORF">P4706_01955</name>
</gene>
<evidence type="ECO:0000259" key="2">
    <source>
        <dbReference type="Pfam" id="PF06030"/>
    </source>
</evidence>
<dbReference type="Proteomes" id="UP001307168">
    <property type="component" value="Unassembled WGS sequence"/>
</dbReference>
<reference evidence="4 5" key="1">
    <citation type="submission" date="2023-03" db="EMBL/GenBank/DDBJ databases">
        <title>Bacillus Genome Sequencing.</title>
        <authorList>
            <person name="Dunlap C."/>
        </authorList>
    </citation>
    <scope>NUCLEOTIDE SEQUENCE [LARGE SCALE GENOMIC DNA]</scope>
    <source>
        <strain evidence="4 5">B-41290</strain>
    </source>
</reference>
<comment type="caution">
    <text evidence="4">The sequence shown here is derived from an EMBL/GenBank/DDBJ whole genome shotgun (WGS) entry which is preliminary data.</text>
</comment>
<dbReference type="InterPro" id="IPR021759">
    <property type="entry name" value="WxLIP_HBD"/>
</dbReference>
<evidence type="ECO:0000256" key="1">
    <source>
        <dbReference type="SAM" id="Phobius"/>
    </source>
</evidence>
<organism evidence="4 5">
    <name type="scientific">Peribacillus castrilensis</name>
    <dbReference type="NCBI Taxonomy" id="2897690"/>
    <lineage>
        <taxon>Bacteria</taxon>
        <taxon>Bacillati</taxon>
        <taxon>Bacillota</taxon>
        <taxon>Bacilli</taxon>
        <taxon>Bacillales</taxon>
        <taxon>Bacillaceae</taxon>
        <taxon>Peribacillus</taxon>
    </lineage>
</organism>
<feature type="domain" description="WxL Interacting Protein peptidoglycan binding" evidence="2">
    <location>
        <begin position="1"/>
        <end position="97"/>
    </location>
</feature>
<evidence type="ECO:0000313" key="4">
    <source>
        <dbReference type="EMBL" id="MEC0271846.1"/>
    </source>
</evidence>
<keyword evidence="1" id="KW-0812">Transmembrane</keyword>
<dbReference type="AlphaFoldDB" id="A0AAW9N245"/>
<proteinExistence type="predicted"/>
<sequence>MAPGSKQTISLTVKNTSSEEKKIMIEPNTAITNQNGVIDYSKNGHKKDSSLKYAFSDLISPKQEIVIKGKETKKVPFTIQMPKESFDGIILGGFYVHEINKEEKKKENNKVQIKNEFSYVIGVKLTGTDEVVKPKLKLNEVQAGLMNYRTVVTANLQNTEAVIINNLDVNARITKEGKKEKLHSTKKSKLSMAPNSNFDFPITWDNQKLEPGKYHLYLTITDGNQIWKFDKMFEIKGADAKAINKTAIGVEKDYTFLFIGLAAFILSLIIIIIILLKKKKRGEDNEEE</sequence>
<dbReference type="EMBL" id="JARNBH010000002">
    <property type="protein sequence ID" value="MEC0271846.1"/>
    <property type="molecule type" value="Genomic_DNA"/>
</dbReference>
<dbReference type="RefSeq" id="WP_367405989.1">
    <property type="nucleotide sequence ID" value="NZ_JARNBH010000002.1"/>
</dbReference>
<feature type="domain" description="WxL Interacting Protein host binding" evidence="3">
    <location>
        <begin position="109"/>
        <end position="245"/>
    </location>
</feature>
<dbReference type="InterPro" id="IPR010317">
    <property type="entry name" value="WxLIP_PGBD"/>
</dbReference>